<evidence type="ECO:0000256" key="1">
    <source>
        <dbReference type="ARBA" id="ARBA00004123"/>
    </source>
</evidence>
<comment type="similarity">
    <text evidence="2 7">Belongs to the Mediator complex subunit 9 family.</text>
</comment>
<gene>
    <name evidence="7" type="primary">MED9</name>
    <name evidence="9" type="ORF">GcM3_168003</name>
</gene>
<keyword evidence="10" id="KW-1185">Reference proteome</keyword>
<organism evidence="9 10">
    <name type="scientific">Golovinomyces cichoracearum</name>
    <dbReference type="NCBI Taxonomy" id="62708"/>
    <lineage>
        <taxon>Eukaryota</taxon>
        <taxon>Fungi</taxon>
        <taxon>Dikarya</taxon>
        <taxon>Ascomycota</taxon>
        <taxon>Pezizomycotina</taxon>
        <taxon>Leotiomycetes</taxon>
        <taxon>Erysiphales</taxon>
        <taxon>Erysiphaceae</taxon>
        <taxon>Golovinomyces</taxon>
    </lineage>
</organism>
<reference evidence="9 10" key="1">
    <citation type="journal article" date="2018" name="BMC Genomics">
        <title>Comparative genome analyses reveal sequence features reflecting distinct modes of host-adaptation between dicot and monocot powdery mildew.</title>
        <authorList>
            <person name="Wu Y."/>
            <person name="Ma X."/>
            <person name="Pan Z."/>
            <person name="Kale S.D."/>
            <person name="Song Y."/>
            <person name="King H."/>
            <person name="Zhang Q."/>
            <person name="Presley C."/>
            <person name="Deng X."/>
            <person name="Wei C.I."/>
            <person name="Xiao S."/>
        </authorList>
    </citation>
    <scope>NUCLEOTIDE SEQUENCE [LARGE SCALE GENOMIC DNA]</scope>
    <source>
        <strain evidence="9">UMSG3</strain>
    </source>
</reference>
<dbReference type="Pfam" id="PF07544">
    <property type="entry name" value="Med9"/>
    <property type="match status" value="1"/>
</dbReference>
<dbReference type="GO" id="GO:0003712">
    <property type="term" value="F:transcription coregulator activity"/>
    <property type="evidence" value="ECO:0007669"/>
    <property type="project" value="InterPro"/>
</dbReference>
<feature type="region of interest" description="Disordered" evidence="8">
    <location>
        <begin position="47"/>
        <end position="75"/>
    </location>
</feature>
<evidence type="ECO:0000256" key="5">
    <source>
        <dbReference type="ARBA" id="ARBA00023163"/>
    </source>
</evidence>
<keyword evidence="5 7" id="KW-0804">Transcription</keyword>
<evidence type="ECO:0000256" key="7">
    <source>
        <dbReference type="RuleBase" id="RU364145"/>
    </source>
</evidence>
<evidence type="ECO:0000256" key="6">
    <source>
        <dbReference type="ARBA" id="ARBA00023242"/>
    </source>
</evidence>
<evidence type="ECO:0000313" key="9">
    <source>
        <dbReference type="EMBL" id="RKF60152.1"/>
    </source>
</evidence>
<keyword evidence="6 7" id="KW-0539">Nucleus</keyword>
<comment type="subcellular location">
    <subcellularLocation>
        <location evidence="1 7">Nucleus</location>
    </subcellularLocation>
</comment>
<accession>A0A420HRV4</accession>
<comment type="subunit">
    <text evidence="7">Component of the Mediator complex.</text>
</comment>
<name>A0A420HRV4_9PEZI</name>
<dbReference type="GO" id="GO:0016592">
    <property type="term" value="C:mediator complex"/>
    <property type="evidence" value="ECO:0007669"/>
    <property type="project" value="InterPro"/>
</dbReference>
<evidence type="ECO:0000256" key="3">
    <source>
        <dbReference type="ARBA" id="ARBA00023015"/>
    </source>
</evidence>
<dbReference type="STRING" id="62708.A0A420HRV4"/>
<dbReference type="AlphaFoldDB" id="A0A420HRV4"/>
<keyword evidence="4 7" id="KW-0010">Activator</keyword>
<keyword evidence="3 7" id="KW-0805">Transcription regulation</keyword>
<evidence type="ECO:0000313" key="10">
    <source>
        <dbReference type="Proteomes" id="UP000283383"/>
    </source>
</evidence>
<comment type="caution">
    <text evidence="9">The sequence shown here is derived from an EMBL/GenBank/DDBJ whole genome shotgun (WGS) entry which is preliminary data.</text>
</comment>
<protein>
    <recommendedName>
        <fullName evidence="7">Mediator of RNA polymerase II transcription subunit 9</fullName>
    </recommendedName>
    <alternativeName>
        <fullName evidence="7">Mediator complex subunit 9</fullName>
    </alternativeName>
</protein>
<evidence type="ECO:0000256" key="4">
    <source>
        <dbReference type="ARBA" id="ARBA00023159"/>
    </source>
</evidence>
<dbReference type="GO" id="GO:0006357">
    <property type="term" value="P:regulation of transcription by RNA polymerase II"/>
    <property type="evidence" value="ECO:0007669"/>
    <property type="project" value="InterPro"/>
</dbReference>
<dbReference type="Proteomes" id="UP000283383">
    <property type="component" value="Unassembled WGS sequence"/>
</dbReference>
<comment type="function">
    <text evidence="7">Component of the Mediator complex, a coactivator involved in the regulated transcription of nearly all RNA polymerase II-dependent genes. Mediator functions as a bridge to convey information from gene-specific regulatory proteins to the basal RNA polymerase II transcription machinery. Mediator is recruited to promoters by direct interactions with regulatory proteins and serves as a scaffold for the assembly of a functional preinitiation complex with RNA polymerase II and the general transcription factors.</text>
</comment>
<dbReference type="EMBL" id="MCBQ01016836">
    <property type="protein sequence ID" value="RKF60152.1"/>
    <property type="molecule type" value="Genomic_DNA"/>
</dbReference>
<evidence type="ECO:0000256" key="2">
    <source>
        <dbReference type="ARBA" id="ARBA00008089"/>
    </source>
</evidence>
<sequence length="154" mass="16972">MESSPITNSDDASIIKLPEGLTPNSLDTIPVISSLLCRLQNSTSFNSNSTSGFQTASPSQHTAGTGPLSFKDIPPATDGLKHQLLKALSQIKQLPDMDRTIEEQEVEIKDLEDKICRQRKVISELRQLGLTWKKKEPTDEANAHPTFETPQADM</sequence>
<dbReference type="InterPro" id="IPR011425">
    <property type="entry name" value="Med9"/>
</dbReference>
<proteinExistence type="inferred from homology"/>
<evidence type="ECO:0000256" key="8">
    <source>
        <dbReference type="SAM" id="MobiDB-lite"/>
    </source>
</evidence>